<dbReference type="Gene3D" id="3.40.50.150">
    <property type="entry name" value="Vaccinia Virus protein VP39"/>
    <property type="match status" value="1"/>
</dbReference>
<reference evidence="4 5" key="1">
    <citation type="submission" date="2015-01" db="EMBL/GenBank/DDBJ databases">
        <title>Genome Assembly of Bacillus badius MTCC 1458.</title>
        <authorList>
            <person name="Verma A."/>
            <person name="Khatri I."/>
            <person name="Mual P."/>
            <person name="Subramanian S."/>
            <person name="Krishnamurthi S."/>
        </authorList>
    </citation>
    <scope>NUCLEOTIDE SEQUENCE [LARGE SCALE GENOMIC DNA]</scope>
    <source>
        <strain evidence="4 5">MTCC 1458</strain>
    </source>
</reference>
<dbReference type="InterPro" id="IPR029063">
    <property type="entry name" value="SAM-dependent_MTases_sf"/>
</dbReference>
<dbReference type="RefSeq" id="WP_041097358.1">
    <property type="nucleotide sequence ID" value="NZ_JARTHD010000028.1"/>
</dbReference>
<dbReference type="Pfam" id="PF13649">
    <property type="entry name" value="Methyltransf_25"/>
    <property type="match status" value="1"/>
</dbReference>
<keyword evidence="1 4" id="KW-0489">Methyltransferase</keyword>
<gene>
    <name evidence="4" type="ORF">SD77_2082</name>
</gene>
<accession>A0ABR5AY12</accession>
<evidence type="ECO:0000256" key="2">
    <source>
        <dbReference type="ARBA" id="ARBA00022679"/>
    </source>
</evidence>
<dbReference type="Proteomes" id="UP000031982">
    <property type="component" value="Unassembled WGS sequence"/>
</dbReference>
<dbReference type="PANTHER" id="PTHR43861:SF1">
    <property type="entry name" value="TRANS-ACONITATE 2-METHYLTRANSFERASE"/>
    <property type="match status" value="1"/>
</dbReference>
<name>A0ABR5AY12_BACBA</name>
<keyword evidence="5" id="KW-1185">Reference proteome</keyword>
<evidence type="ECO:0000313" key="4">
    <source>
        <dbReference type="EMBL" id="KIL79628.1"/>
    </source>
</evidence>
<dbReference type="InterPro" id="IPR041698">
    <property type="entry name" value="Methyltransf_25"/>
</dbReference>
<sequence>MTYERFAYVYDFLMEDVPYGEWLAFFRRHTSALSGKKVLDLACGTGEFTWRLAEAGWDVTGADLSDSMLLAARQKMDSKGLMIPLFQQDMRSLEGLGLFDAVTIFCDSLNYLTEEEDIKRTFQGVKKHLKPGGSLLFDVHSLYKMRAIFKDGTFTAVDDSVSYIWNCFDGEYPDSVEHELTFFVREDKLGLYERFDELHVQRAFAIEQYKAWLEEAGFTNIAITADFTDQPPDEASERIFFSCTSGSVRP</sequence>
<dbReference type="Gene3D" id="2.20.25.110">
    <property type="entry name" value="S-adenosyl-L-methionine-dependent methyltransferases"/>
    <property type="match status" value="1"/>
</dbReference>
<evidence type="ECO:0000259" key="3">
    <source>
        <dbReference type="Pfam" id="PF13649"/>
    </source>
</evidence>
<organism evidence="4 5">
    <name type="scientific">Bacillus badius</name>
    <dbReference type="NCBI Taxonomy" id="1455"/>
    <lineage>
        <taxon>Bacteria</taxon>
        <taxon>Bacillati</taxon>
        <taxon>Bacillota</taxon>
        <taxon>Bacilli</taxon>
        <taxon>Bacillales</taxon>
        <taxon>Bacillaceae</taxon>
        <taxon>Pseudobacillus</taxon>
    </lineage>
</organism>
<dbReference type="EMBL" id="JXLP01000002">
    <property type="protein sequence ID" value="KIL79628.1"/>
    <property type="molecule type" value="Genomic_DNA"/>
</dbReference>
<protein>
    <submittedName>
        <fullName evidence="4">Methyltransferase</fullName>
    </submittedName>
</protein>
<evidence type="ECO:0000313" key="5">
    <source>
        <dbReference type="Proteomes" id="UP000031982"/>
    </source>
</evidence>
<proteinExistence type="predicted"/>
<comment type="caution">
    <text evidence="4">The sequence shown here is derived from an EMBL/GenBank/DDBJ whole genome shotgun (WGS) entry which is preliminary data.</text>
</comment>
<dbReference type="PANTHER" id="PTHR43861">
    <property type="entry name" value="TRANS-ACONITATE 2-METHYLTRANSFERASE-RELATED"/>
    <property type="match status" value="1"/>
</dbReference>
<dbReference type="CDD" id="cd02440">
    <property type="entry name" value="AdoMet_MTases"/>
    <property type="match status" value="1"/>
</dbReference>
<dbReference type="SUPFAM" id="SSF53335">
    <property type="entry name" value="S-adenosyl-L-methionine-dependent methyltransferases"/>
    <property type="match status" value="1"/>
</dbReference>
<dbReference type="GO" id="GO:0008168">
    <property type="term" value="F:methyltransferase activity"/>
    <property type="evidence" value="ECO:0007669"/>
    <property type="project" value="UniProtKB-KW"/>
</dbReference>
<dbReference type="GO" id="GO:0032259">
    <property type="term" value="P:methylation"/>
    <property type="evidence" value="ECO:0007669"/>
    <property type="project" value="UniProtKB-KW"/>
</dbReference>
<keyword evidence="2" id="KW-0808">Transferase</keyword>
<feature type="domain" description="Methyltransferase" evidence="3">
    <location>
        <begin position="38"/>
        <end position="133"/>
    </location>
</feature>
<evidence type="ECO:0000256" key="1">
    <source>
        <dbReference type="ARBA" id="ARBA00022603"/>
    </source>
</evidence>